<dbReference type="AlphaFoldDB" id="A0A4Q9N3K7"/>
<dbReference type="OMA" id="DKKRCYL"/>
<feature type="compositionally biased region" description="Low complexity" evidence="1">
    <location>
        <begin position="115"/>
        <end position="125"/>
    </location>
</feature>
<accession>A0A4Q9N3K7</accession>
<name>A0A4Q9N3K7_9APHY</name>
<gene>
    <name evidence="2" type="ORF">BD311DRAFT_650247</name>
</gene>
<feature type="compositionally biased region" description="Polar residues" evidence="1">
    <location>
        <begin position="41"/>
        <end position="51"/>
    </location>
</feature>
<feature type="region of interest" description="Disordered" evidence="1">
    <location>
        <begin position="91"/>
        <end position="143"/>
    </location>
</feature>
<organism evidence="2">
    <name type="scientific">Dichomitus squalens</name>
    <dbReference type="NCBI Taxonomy" id="114155"/>
    <lineage>
        <taxon>Eukaryota</taxon>
        <taxon>Fungi</taxon>
        <taxon>Dikarya</taxon>
        <taxon>Basidiomycota</taxon>
        <taxon>Agaricomycotina</taxon>
        <taxon>Agaricomycetes</taxon>
        <taxon>Polyporales</taxon>
        <taxon>Polyporaceae</taxon>
        <taxon>Dichomitus</taxon>
    </lineage>
</organism>
<dbReference type="Proteomes" id="UP000292957">
    <property type="component" value="Unassembled WGS sequence"/>
</dbReference>
<dbReference type="OrthoDB" id="3258400at2759"/>
<evidence type="ECO:0000256" key="1">
    <source>
        <dbReference type="SAM" id="MobiDB-lite"/>
    </source>
</evidence>
<sequence length="277" mass="30878">MWPVNTAQYESGCSELPLYAPMPLNGPAYPRLLSNIEDDASNTSGTTSFASHESDAAIPEAKPYAATDEENPLDVYLDAPQILFPTPSELLSDLNTRSESGGGAAQVDAQEKSRSTSMSSSSGPSLAKRKRESREKPENLNQRKAYFRAVSENVGFTITDPDTITSHDKKRSYLECLEEYVQWLHEQIRLVGHEPVPLERISTYRGLRNNSLRTMLVHMQTTIRDRNVQKQRAEERFLELESALMMRTAAEESLQFRRHSIAIGAAIPSSIAPGFMG</sequence>
<proteinExistence type="predicted"/>
<reference evidence="2" key="1">
    <citation type="submission" date="2019-01" db="EMBL/GenBank/DDBJ databases">
        <title>Draft genome sequences of three monokaryotic isolates of the white-rot basidiomycete fungus Dichomitus squalens.</title>
        <authorList>
            <consortium name="DOE Joint Genome Institute"/>
            <person name="Lopez S.C."/>
            <person name="Andreopoulos B."/>
            <person name="Pangilinan J."/>
            <person name="Lipzen A."/>
            <person name="Riley R."/>
            <person name="Ahrendt S."/>
            <person name="Ng V."/>
            <person name="Barry K."/>
            <person name="Daum C."/>
            <person name="Grigoriev I.V."/>
            <person name="Hilden K.S."/>
            <person name="Makela M.R."/>
            <person name="de Vries R.P."/>
        </authorList>
    </citation>
    <scope>NUCLEOTIDE SEQUENCE [LARGE SCALE GENOMIC DNA]</scope>
    <source>
        <strain evidence="2">OM18370.1</strain>
    </source>
</reference>
<feature type="region of interest" description="Disordered" evidence="1">
    <location>
        <begin position="37"/>
        <end position="57"/>
    </location>
</feature>
<protein>
    <submittedName>
        <fullName evidence="2">Uncharacterized protein</fullName>
    </submittedName>
</protein>
<dbReference type="EMBL" id="ML143388">
    <property type="protein sequence ID" value="TBU34557.1"/>
    <property type="molecule type" value="Genomic_DNA"/>
</dbReference>
<evidence type="ECO:0000313" key="2">
    <source>
        <dbReference type="EMBL" id="TBU34557.1"/>
    </source>
</evidence>